<reference evidence="4 5" key="1">
    <citation type="submission" date="2024-04" db="EMBL/GenBank/DDBJ databases">
        <title>Tritrichomonas musculus Genome.</title>
        <authorList>
            <person name="Alves-Ferreira E."/>
            <person name="Grigg M."/>
            <person name="Lorenzi H."/>
            <person name="Galac M."/>
        </authorList>
    </citation>
    <scope>NUCLEOTIDE SEQUENCE [LARGE SCALE GENOMIC DNA]</scope>
    <source>
        <strain evidence="4 5">EAF2021</strain>
    </source>
</reference>
<keyword evidence="2" id="KW-1133">Transmembrane helix</keyword>
<evidence type="ECO:0000256" key="1">
    <source>
        <dbReference type="ARBA" id="ARBA00010271"/>
    </source>
</evidence>
<evidence type="ECO:0000313" key="4">
    <source>
        <dbReference type="EMBL" id="KAK8875884.1"/>
    </source>
</evidence>
<dbReference type="PANTHER" id="PTHR11062">
    <property type="entry name" value="EXOSTOSIN HEPARAN SULFATE GLYCOSYLTRANSFERASE -RELATED"/>
    <property type="match status" value="1"/>
</dbReference>
<feature type="transmembrane region" description="Helical" evidence="2">
    <location>
        <begin position="36"/>
        <end position="55"/>
    </location>
</feature>
<keyword evidence="2" id="KW-0812">Transmembrane</keyword>
<evidence type="ECO:0000259" key="3">
    <source>
        <dbReference type="Pfam" id="PF03016"/>
    </source>
</evidence>
<evidence type="ECO:0000256" key="2">
    <source>
        <dbReference type="SAM" id="Phobius"/>
    </source>
</evidence>
<comment type="caution">
    <text evidence="4">The sequence shown here is derived from an EMBL/GenBank/DDBJ whole genome shotgun (WGS) entry which is preliminary data.</text>
</comment>
<name>A0ABR2JD81_9EUKA</name>
<sequence length="461" mass="53610">MTEGKPDEKIIFAKTTSQKNDKGTQPKLTRNKMNPLLLLNCIPIILFLSSLPTYLTKLQSKSINQVNSTSHALTKHYYFFENQMAPLKIYVYNKSEPDQHEHIVQMFGSNPPRSDRFSRQAEEIIFCRTLQNSQNSFLLEKDPEKADLFYGPFCFSISAMMIRSSNKRDFYQYYLPLLRSMGPYFDRYDGLDHVMVQMSPAYHIRAPISSNNVRNLAFMATMSDIPYGLPDRELWHFTEFFHGSNAPLYVDDVENDTIAIDASSNPYKRTNFLFFQGVLNLFWNSHGSTIRHSLAAQMSDIPGTFSLYIQAGDSSAEALEANMYETMRKSQICLQAVQDSPTYRSMTDSFLSYCVPLVFSDQAFFPFEDVFIDYKQIVIQVPMESTDLLKSTINKANYRKIKQARILMREVGHLWEDSKQYTIEKRSSFWAWMWMQFFQNSIIVASKRRYPNLLGEPTFEE</sequence>
<evidence type="ECO:0000313" key="5">
    <source>
        <dbReference type="Proteomes" id="UP001470230"/>
    </source>
</evidence>
<organism evidence="4 5">
    <name type="scientific">Tritrichomonas musculus</name>
    <dbReference type="NCBI Taxonomy" id="1915356"/>
    <lineage>
        <taxon>Eukaryota</taxon>
        <taxon>Metamonada</taxon>
        <taxon>Parabasalia</taxon>
        <taxon>Tritrichomonadida</taxon>
        <taxon>Tritrichomonadidae</taxon>
        <taxon>Tritrichomonas</taxon>
    </lineage>
</organism>
<comment type="similarity">
    <text evidence="1">Belongs to the glycosyltransferase 47 family.</text>
</comment>
<accession>A0ABR2JD81</accession>
<keyword evidence="5" id="KW-1185">Reference proteome</keyword>
<dbReference type="InterPro" id="IPR004263">
    <property type="entry name" value="Exostosin"/>
</dbReference>
<dbReference type="PANTHER" id="PTHR11062:SF281">
    <property type="entry name" value="EXOSTOSIN-LIKE 2"/>
    <property type="match status" value="1"/>
</dbReference>
<dbReference type="EMBL" id="JAPFFF010000012">
    <property type="protein sequence ID" value="KAK8875884.1"/>
    <property type="molecule type" value="Genomic_DNA"/>
</dbReference>
<feature type="domain" description="Exostosin GT47" evidence="3">
    <location>
        <begin position="84"/>
        <end position="394"/>
    </location>
</feature>
<keyword evidence="2" id="KW-0472">Membrane</keyword>
<dbReference type="InterPro" id="IPR040911">
    <property type="entry name" value="Exostosin_GT47"/>
</dbReference>
<gene>
    <name evidence="4" type="ORF">M9Y10_006059</name>
</gene>
<proteinExistence type="inferred from homology"/>
<dbReference type="Pfam" id="PF03016">
    <property type="entry name" value="Exostosin_GT47"/>
    <property type="match status" value="1"/>
</dbReference>
<dbReference type="Proteomes" id="UP001470230">
    <property type="component" value="Unassembled WGS sequence"/>
</dbReference>
<protein>
    <recommendedName>
        <fullName evidence="3">Exostosin GT47 domain-containing protein</fullName>
    </recommendedName>
</protein>